<dbReference type="PROSITE" id="PS51257">
    <property type="entry name" value="PROKAR_LIPOPROTEIN"/>
    <property type="match status" value="1"/>
</dbReference>
<organism evidence="1 2">
    <name type="scientific">Niastella yeongjuensis</name>
    <dbReference type="NCBI Taxonomy" id="354355"/>
    <lineage>
        <taxon>Bacteria</taxon>
        <taxon>Pseudomonadati</taxon>
        <taxon>Bacteroidota</taxon>
        <taxon>Chitinophagia</taxon>
        <taxon>Chitinophagales</taxon>
        <taxon>Chitinophagaceae</taxon>
        <taxon>Niastella</taxon>
    </lineage>
</organism>
<keyword evidence="2" id="KW-1185">Reference proteome</keyword>
<protein>
    <recommendedName>
        <fullName evidence="3">Lipocalin-like domain-containing protein</fullName>
    </recommendedName>
</protein>
<evidence type="ECO:0000313" key="1">
    <source>
        <dbReference type="EMBL" id="OQP38907.1"/>
    </source>
</evidence>
<sequence length="142" mass="15889">MRLKYVMFGFILSLLGCREHHFDKSDFVGVWQAVDGARITIKADGTCVLQGLNNSIVSMAKDTTEKLNADGSWKIINNVNNGITGGVSTGLEITYTLMNRDGKGGIEFYLSGQGFSENRPPWDLFIWKGDPDEMIKYKFVKQ</sequence>
<name>A0A1V9DYF4_9BACT</name>
<dbReference type="EMBL" id="LVXG01000082">
    <property type="protein sequence ID" value="OQP38907.1"/>
    <property type="molecule type" value="Genomic_DNA"/>
</dbReference>
<evidence type="ECO:0000313" key="2">
    <source>
        <dbReference type="Proteomes" id="UP000192610"/>
    </source>
</evidence>
<reference evidence="2" key="1">
    <citation type="submission" date="2016-04" db="EMBL/GenBank/DDBJ databases">
        <authorList>
            <person name="Chen L."/>
            <person name="Zhuang W."/>
            <person name="Wang G."/>
        </authorList>
    </citation>
    <scope>NUCLEOTIDE SEQUENCE [LARGE SCALE GENOMIC DNA]</scope>
    <source>
        <strain evidence="2">17621</strain>
    </source>
</reference>
<dbReference type="STRING" id="354355.SAMN05660816_02819"/>
<gene>
    <name evidence="1" type="ORF">A4H97_17920</name>
</gene>
<comment type="caution">
    <text evidence="1">The sequence shown here is derived from an EMBL/GenBank/DDBJ whole genome shotgun (WGS) entry which is preliminary data.</text>
</comment>
<proteinExistence type="predicted"/>
<evidence type="ECO:0008006" key="3">
    <source>
        <dbReference type="Google" id="ProtNLM"/>
    </source>
</evidence>
<dbReference type="OrthoDB" id="1076994at2"/>
<dbReference type="AlphaFoldDB" id="A0A1V9DYF4"/>
<accession>A0A1V9DYF4</accession>
<dbReference type="Proteomes" id="UP000192610">
    <property type="component" value="Unassembled WGS sequence"/>
</dbReference>